<dbReference type="EC" id="3.1.1.4" evidence="3"/>
<comment type="subcellular location">
    <subcellularLocation>
        <location evidence="2">Secreted</location>
    </subcellularLocation>
</comment>
<evidence type="ECO:0000256" key="4">
    <source>
        <dbReference type="ARBA" id="ARBA00022525"/>
    </source>
</evidence>
<comment type="caution">
    <text evidence="13">The sequence shown here is derived from an EMBL/GenBank/DDBJ whole genome shotgun (WGS) entry which is preliminary data.</text>
</comment>
<dbReference type="InterPro" id="IPR033113">
    <property type="entry name" value="PLA2_histidine"/>
</dbReference>
<keyword evidence="4" id="KW-0964">Secreted</keyword>
<dbReference type="GO" id="GO:0050482">
    <property type="term" value="P:arachidonate secretion"/>
    <property type="evidence" value="ECO:0007669"/>
    <property type="project" value="InterPro"/>
</dbReference>
<feature type="compositionally biased region" description="Basic residues" evidence="10">
    <location>
        <begin position="134"/>
        <end position="144"/>
    </location>
</feature>
<keyword evidence="11" id="KW-0732">Signal</keyword>
<keyword evidence="7" id="KW-0106">Calcium</keyword>
<dbReference type="GO" id="GO:0005576">
    <property type="term" value="C:extracellular region"/>
    <property type="evidence" value="ECO:0007669"/>
    <property type="project" value="UniProtKB-SubCell"/>
</dbReference>
<feature type="compositionally biased region" description="Polar residues" evidence="10">
    <location>
        <begin position="405"/>
        <end position="430"/>
    </location>
</feature>
<protein>
    <recommendedName>
        <fullName evidence="3">phospholipase A2</fullName>
        <ecNumber evidence="3">3.1.1.4</ecNumber>
    </recommendedName>
</protein>
<dbReference type="FunFam" id="1.20.90.10:FF:000002">
    <property type="entry name" value="Phospholipase A2 group III"/>
    <property type="match status" value="1"/>
</dbReference>
<dbReference type="PROSITE" id="PS00118">
    <property type="entry name" value="PA2_HIS"/>
    <property type="match status" value="1"/>
</dbReference>
<dbReference type="GO" id="GO:0046872">
    <property type="term" value="F:metal ion binding"/>
    <property type="evidence" value="ECO:0007669"/>
    <property type="project" value="UniProtKB-KW"/>
</dbReference>
<dbReference type="GO" id="GO:0006644">
    <property type="term" value="P:phospholipid metabolic process"/>
    <property type="evidence" value="ECO:0007669"/>
    <property type="project" value="InterPro"/>
</dbReference>
<dbReference type="InterPro" id="IPR016090">
    <property type="entry name" value="PLA2-like_dom"/>
</dbReference>
<dbReference type="GO" id="GO:0004623">
    <property type="term" value="F:phospholipase A2 activity"/>
    <property type="evidence" value="ECO:0007669"/>
    <property type="project" value="UniProtKB-EC"/>
</dbReference>
<feature type="compositionally biased region" description="Basic and acidic residues" evidence="10">
    <location>
        <begin position="145"/>
        <end position="155"/>
    </location>
</feature>
<evidence type="ECO:0000256" key="8">
    <source>
        <dbReference type="ARBA" id="ARBA00023098"/>
    </source>
</evidence>
<reference evidence="13 14" key="1">
    <citation type="submission" date="2021-07" db="EMBL/GenBank/DDBJ databases">
        <authorList>
            <person name="Imarazene B."/>
            <person name="Zahm M."/>
            <person name="Klopp C."/>
            <person name="Cabau C."/>
            <person name="Beille S."/>
            <person name="Jouanno E."/>
            <person name="Castinel A."/>
            <person name="Lluch J."/>
            <person name="Gil L."/>
            <person name="Kuchtly C."/>
            <person name="Lopez Roques C."/>
            <person name="Donnadieu C."/>
            <person name="Parrinello H."/>
            <person name="Journot L."/>
            <person name="Du K."/>
            <person name="Schartl M."/>
            <person name="Retaux S."/>
            <person name="Guiguen Y."/>
        </authorList>
    </citation>
    <scope>NUCLEOTIDE SEQUENCE [LARGE SCALE GENOMIC DNA]</scope>
    <source>
        <strain evidence="13">Pach_M1</strain>
        <tissue evidence="13">Testis</tissue>
    </source>
</reference>
<evidence type="ECO:0000256" key="11">
    <source>
        <dbReference type="SAM" id="SignalP"/>
    </source>
</evidence>
<feature type="region of interest" description="Disordered" evidence="10">
    <location>
        <begin position="312"/>
        <end position="438"/>
    </location>
</feature>
<dbReference type="EMBL" id="JAICCE010000020">
    <property type="protein sequence ID" value="KAG9262976.1"/>
    <property type="molecule type" value="Genomic_DNA"/>
</dbReference>
<feature type="chain" id="PRO_5035925092" description="phospholipase A2" evidence="11">
    <location>
        <begin position="24"/>
        <end position="596"/>
    </location>
</feature>
<evidence type="ECO:0000256" key="1">
    <source>
        <dbReference type="ARBA" id="ARBA00001913"/>
    </source>
</evidence>
<keyword evidence="6" id="KW-0378">Hydrolase</keyword>
<evidence type="ECO:0000313" key="13">
    <source>
        <dbReference type="EMBL" id="KAG9262976.1"/>
    </source>
</evidence>
<feature type="region of interest" description="Disordered" evidence="10">
    <location>
        <begin position="568"/>
        <end position="596"/>
    </location>
</feature>
<organism evidence="13 14">
    <name type="scientific">Astyanax mexicanus</name>
    <name type="common">Blind cave fish</name>
    <name type="synonym">Astyanax fasciatus mexicanus</name>
    <dbReference type="NCBI Taxonomy" id="7994"/>
    <lineage>
        <taxon>Eukaryota</taxon>
        <taxon>Metazoa</taxon>
        <taxon>Chordata</taxon>
        <taxon>Craniata</taxon>
        <taxon>Vertebrata</taxon>
        <taxon>Euteleostomi</taxon>
        <taxon>Actinopterygii</taxon>
        <taxon>Neopterygii</taxon>
        <taxon>Teleostei</taxon>
        <taxon>Ostariophysi</taxon>
        <taxon>Characiformes</taxon>
        <taxon>Characoidei</taxon>
        <taxon>Acestrorhamphidae</taxon>
        <taxon>Acestrorhamphinae</taxon>
        <taxon>Astyanax</taxon>
    </lineage>
</organism>
<evidence type="ECO:0000259" key="12">
    <source>
        <dbReference type="Pfam" id="PF05826"/>
    </source>
</evidence>
<evidence type="ECO:0000256" key="2">
    <source>
        <dbReference type="ARBA" id="ARBA00004613"/>
    </source>
</evidence>
<evidence type="ECO:0000313" key="14">
    <source>
        <dbReference type="Proteomes" id="UP000752171"/>
    </source>
</evidence>
<keyword evidence="5" id="KW-0479">Metal-binding</keyword>
<dbReference type="Proteomes" id="UP000752171">
    <property type="component" value="Unassembled WGS sequence"/>
</dbReference>
<feature type="domain" description="Phospholipase A2-like central" evidence="12">
    <location>
        <begin position="175"/>
        <end position="269"/>
    </location>
</feature>
<proteinExistence type="predicted"/>
<dbReference type="PANTHER" id="PTHR12253">
    <property type="entry name" value="RH14732P"/>
    <property type="match status" value="1"/>
</dbReference>
<dbReference type="AlphaFoldDB" id="A0A8T2L106"/>
<gene>
    <name evidence="13" type="primary">PLA2G3</name>
    <name evidence="13" type="ORF">AMEX_G22966</name>
</gene>
<accession>A0A8T2L106</accession>
<feature type="region of interest" description="Disordered" evidence="10">
    <location>
        <begin position="127"/>
        <end position="170"/>
    </location>
</feature>
<dbReference type="Pfam" id="PF05826">
    <property type="entry name" value="Phospholip_A2_2"/>
    <property type="match status" value="1"/>
</dbReference>
<dbReference type="SUPFAM" id="SSF48619">
    <property type="entry name" value="Phospholipase A2, PLA2"/>
    <property type="match status" value="1"/>
</dbReference>
<evidence type="ECO:0000256" key="9">
    <source>
        <dbReference type="ARBA" id="ARBA00023157"/>
    </source>
</evidence>
<keyword evidence="8" id="KW-0443">Lipid metabolism</keyword>
<feature type="compositionally biased region" description="Basic and acidic residues" evidence="10">
    <location>
        <begin position="354"/>
        <end position="378"/>
    </location>
</feature>
<feature type="signal peptide" evidence="11">
    <location>
        <begin position="1"/>
        <end position="23"/>
    </location>
</feature>
<evidence type="ECO:0000256" key="7">
    <source>
        <dbReference type="ARBA" id="ARBA00022837"/>
    </source>
</evidence>
<evidence type="ECO:0000256" key="5">
    <source>
        <dbReference type="ARBA" id="ARBA00022723"/>
    </source>
</evidence>
<sequence length="596" mass="66670">MNASGLFQAAVCLVLLLLNFSAATHFQTQPSNSSSTFCFWTKSISNGRTSYMFLHRTPSRSGETSLVLFDSIWTKDNTLVDCVTSSNQVVTKSYVSQCWEPGATIFSRIPDERFNVSKLVDPAGPCEGTVGRLAHPRQSVRRRSRDLESVDRQDGETLSGESSGQKPRRSKRAWIVPGTLWCGAGHSALDFTELGLYVNTDMCCREHDHCKDSITSFGFNYGVLNTNIFTLSHCDCDKKFQQCLHKANDSMANVVGYGYFNVLKMRCFEFAERMECAERTWWGMCKFHQMAKYALVRDATYYNSTSPELEEETSAVYTTSAGQPTATPDSTPIKPTCSKPTDSKPTESTPTKPTDSKPTDTKPTDTKPTDSKPTDSKPTESTPTKPTDTKPTESTPTKSTDLKPTDSNPTESTQAKPTQTSSLPKTQPDLQSRDKGKVSTCESYKDLDSCRLQIPGKQEKFGLRNAEFATLYHCNCTARLSNQFSGLDRVDDVHFFLLDFVSQFCFILPPNCTDSDSCSSKDPPVIRRWTKDVAGGRPLVASKRKAKRLNSKRSKRKDSFRLYKKCLRMHSKLQRPKEPTDHKLQNPSGHAEPIKQ</sequence>
<dbReference type="Gene3D" id="1.20.90.10">
    <property type="entry name" value="Phospholipase A2 domain"/>
    <property type="match status" value="2"/>
</dbReference>
<evidence type="ECO:0000256" key="10">
    <source>
        <dbReference type="SAM" id="MobiDB-lite"/>
    </source>
</evidence>
<evidence type="ECO:0000256" key="6">
    <source>
        <dbReference type="ARBA" id="ARBA00022801"/>
    </source>
</evidence>
<comment type="cofactor">
    <cofactor evidence="1">
        <name>Ca(2+)</name>
        <dbReference type="ChEBI" id="CHEBI:29108"/>
    </cofactor>
</comment>
<evidence type="ECO:0000256" key="3">
    <source>
        <dbReference type="ARBA" id="ARBA00013278"/>
    </source>
</evidence>
<feature type="compositionally biased region" description="Polar residues" evidence="10">
    <location>
        <begin position="315"/>
        <end position="330"/>
    </location>
</feature>
<name>A0A8T2L106_ASTMX</name>
<dbReference type="CDD" id="cd04704">
    <property type="entry name" value="PLA2_bee_venom_like"/>
    <property type="match status" value="1"/>
</dbReference>
<feature type="compositionally biased region" description="Basic and acidic residues" evidence="10">
    <location>
        <begin position="575"/>
        <end position="584"/>
    </location>
</feature>
<keyword evidence="9" id="KW-1015">Disulfide bond</keyword>
<dbReference type="InterPro" id="IPR036444">
    <property type="entry name" value="PLipase_A2_dom_sf"/>
</dbReference>